<dbReference type="InterPro" id="IPR051179">
    <property type="entry name" value="WD_repeat_multifunction"/>
</dbReference>
<dbReference type="InterPro" id="IPR001680">
    <property type="entry name" value="WD40_rpt"/>
</dbReference>
<dbReference type="OMA" id="SWPWCKG"/>
<dbReference type="EnsemblMetazoa" id="XM_001176088">
    <property type="protein sequence ID" value="XP_001176088"/>
    <property type="gene ID" value="LOC752443"/>
</dbReference>
<evidence type="ECO:0000313" key="3">
    <source>
        <dbReference type="EnsemblMetazoa" id="XP_001176088"/>
    </source>
</evidence>
<dbReference type="RefSeq" id="XP_011683282.1">
    <property type="nucleotide sequence ID" value="XM_011684980.2"/>
</dbReference>
<keyword evidence="4" id="KW-1185">Reference proteome</keyword>
<evidence type="ECO:0000256" key="1">
    <source>
        <dbReference type="ARBA" id="ARBA00022574"/>
    </source>
</evidence>
<dbReference type="RefSeq" id="XP_001176088.1">
    <property type="nucleotide sequence ID" value="XM_001176088.4"/>
</dbReference>
<dbReference type="Gene3D" id="2.130.10.10">
    <property type="entry name" value="YVTN repeat-like/Quinoprotein amine dehydrogenase"/>
    <property type="match status" value="2"/>
</dbReference>
<keyword evidence="1" id="KW-0853">WD repeat</keyword>
<dbReference type="Pfam" id="PF00400">
    <property type="entry name" value="WD40"/>
    <property type="match status" value="2"/>
</dbReference>
<evidence type="ECO:0000256" key="2">
    <source>
        <dbReference type="ARBA" id="ARBA00022737"/>
    </source>
</evidence>
<reference evidence="3" key="2">
    <citation type="submission" date="2021-01" db="UniProtKB">
        <authorList>
            <consortium name="EnsemblMetazoa"/>
        </authorList>
    </citation>
    <scope>IDENTIFICATION</scope>
</reference>
<dbReference type="KEGG" id="spu:752443"/>
<dbReference type="EnsemblMetazoa" id="XM_011684980">
    <property type="protein sequence ID" value="XP_011683282"/>
    <property type="gene ID" value="LOC752443"/>
</dbReference>
<dbReference type="PANTHER" id="PTHR19857:SF8">
    <property type="entry name" value="ANGIO-ASSOCIATED MIGRATORY CELL PROTEIN"/>
    <property type="match status" value="1"/>
</dbReference>
<dbReference type="InterPro" id="IPR015943">
    <property type="entry name" value="WD40/YVTN_repeat-like_dom_sf"/>
</dbReference>
<reference evidence="4" key="1">
    <citation type="submission" date="2015-02" db="EMBL/GenBank/DDBJ databases">
        <title>Genome sequencing for Strongylocentrotus purpuratus.</title>
        <authorList>
            <person name="Murali S."/>
            <person name="Liu Y."/>
            <person name="Vee V."/>
            <person name="English A."/>
            <person name="Wang M."/>
            <person name="Skinner E."/>
            <person name="Han Y."/>
            <person name="Muzny D.M."/>
            <person name="Worley K.C."/>
            <person name="Gibbs R.A."/>
        </authorList>
    </citation>
    <scope>NUCLEOTIDE SEQUENCE</scope>
</reference>
<dbReference type="InParanoid" id="A0A7M7LKU4"/>
<dbReference type="SUPFAM" id="SSF50978">
    <property type="entry name" value="WD40 repeat-like"/>
    <property type="match status" value="1"/>
</dbReference>
<keyword evidence="2" id="KW-0677">Repeat</keyword>
<dbReference type="PANTHER" id="PTHR19857">
    <property type="entry name" value="MITOCHONDRIAL DIVISION PROTEIN 1-RELATED"/>
    <property type="match status" value="1"/>
</dbReference>
<dbReference type="Proteomes" id="UP000007110">
    <property type="component" value="Unassembled WGS sequence"/>
</dbReference>
<organism evidence="3 4">
    <name type="scientific">Strongylocentrotus purpuratus</name>
    <name type="common">Purple sea urchin</name>
    <dbReference type="NCBI Taxonomy" id="7668"/>
    <lineage>
        <taxon>Eukaryota</taxon>
        <taxon>Metazoa</taxon>
        <taxon>Echinodermata</taxon>
        <taxon>Eleutherozoa</taxon>
        <taxon>Echinozoa</taxon>
        <taxon>Echinoidea</taxon>
        <taxon>Euechinoidea</taxon>
        <taxon>Echinacea</taxon>
        <taxon>Camarodonta</taxon>
        <taxon>Echinidea</taxon>
        <taxon>Strongylocentrotidae</taxon>
        <taxon>Strongylocentrotus</taxon>
    </lineage>
</organism>
<dbReference type="AlphaFoldDB" id="A0A7M7LKU4"/>
<evidence type="ECO:0008006" key="5">
    <source>
        <dbReference type="Google" id="ProtNLM"/>
    </source>
</evidence>
<dbReference type="GeneID" id="752443"/>
<sequence length="335" mass="36921">MQEEGRAHYLKHHLGSVRGVAFCPKDRYLFCSGAFDGRVNLYTAQKCALLQSYSVTTFSLARNINAVRFTCDGRKILATTTAGRLAVVDVETGAQLLTYDSCAFNGRDRTGLAVDPKCPHTVVCTCVNGKGLAVFDLRMSIPLLYVYDLHCDVIRDVSFLSDSWPWCSGETTFVTASIDGHGKVVTIDGRTLLDIPAGATLHSVSPTPGPYNAMAEDGFSSVIMLGGSEVCAYLPDVGVQETLRENGDESIWKIRYTSNGSMLYTACEKGVIRRYRRYPDYHKYLGEVFRHKADVQDMDISPYDEYLVTASKDRSVGVVRLGLPNHGGTEYSELT</sequence>
<dbReference type="SMART" id="SM00320">
    <property type="entry name" value="WD40"/>
    <property type="match status" value="5"/>
</dbReference>
<proteinExistence type="predicted"/>
<dbReference type="OrthoDB" id="1602884at2759"/>
<accession>A0A7M7LKU4</accession>
<dbReference type="InterPro" id="IPR036322">
    <property type="entry name" value="WD40_repeat_dom_sf"/>
</dbReference>
<protein>
    <recommendedName>
        <fullName evidence="5">Wd40 domain protein</fullName>
    </recommendedName>
</protein>
<name>A0A7M7LKU4_STRPU</name>
<evidence type="ECO:0000313" key="4">
    <source>
        <dbReference type="Proteomes" id="UP000007110"/>
    </source>
</evidence>